<reference evidence="7" key="1">
    <citation type="journal article" date="2023" name="Plant Biotechnol. J.">
        <title>Chromosome-level wild Hevea brasiliensis genome provides new tools for genomic-assisted breeding and valuable loci to elevate rubber yield.</title>
        <authorList>
            <person name="Cheng H."/>
            <person name="Song X."/>
            <person name="Hu Y."/>
            <person name="Wu T."/>
            <person name="Yang Q."/>
            <person name="An Z."/>
            <person name="Feng S."/>
            <person name="Deng Z."/>
            <person name="Wu W."/>
            <person name="Zeng X."/>
            <person name="Tu M."/>
            <person name="Wang X."/>
            <person name="Huang H."/>
        </authorList>
    </citation>
    <scope>NUCLEOTIDE SEQUENCE</scope>
    <source>
        <strain evidence="7">MT/VB/25A 57/8</strain>
    </source>
</reference>
<keyword evidence="8" id="KW-1185">Reference proteome</keyword>
<feature type="compositionally biased region" description="Acidic residues" evidence="5">
    <location>
        <begin position="47"/>
        <end position="89"/>
    </location>
</feature>
<evidence type="ECO:0000256" key="5">
    <source>
        <dbReference type="SAM" id="MobiDB-lite"/>
    </source>
</evidence>
<feature type="domain" description="Sas10 C-terminal" evidence="6">
    <location>
        <begin position="602"/>
        <end position="641"/>
    </location>
</feature>
<feature type="region of interest" description="Disordered" evidence="5">
    <location>
        <begin position="611"/>
        <end position="641"/>
    </location>
</feature>
<evidence type="ECO:0000256" key="2">
    <source>
        <dbReference type="ARBA" id="ARBA00010979"/>
    </source>
</evidence>
<dbReference type="EMBL" id="JARPOI010000001">
    <property type="protein sequence ID" value="KAJ9188987.1"/>
    <property type="molecule type" value="Genomic_DNA"/>
</dbReference>
<dbReference type="Pfam" id="PF04000">
    <property type="entry name" value="Sas10_Utp3"/>
    <property type="match status" value="1"/>
</dbReference>
<feature type="region of interest" description="Disordered" evidence="5">
    <location>
        <begin position="491"/>
        <end position="520"/>
    </location>
</feature>
<organism evidence="7 8">
    <name type="scientific">Hevea brasiliensis</name>
    <name type="common">Para rubber tree</name>
    <name type="synonym">Siphonia brasiliensis</name>
    <dbReference type="NCBI Taxonomy" id="3981"/>
    <lineage>
        <taxon>Eukaryota</taxon>
        <taxon>Viridiplantae</taxon>
        <taxon>Streptophyta</taxon>
        <taxon>Embryophyta</taxon>
        <taxon>Tracheophyta</taxon>
        <taxon>Spermatophyta</taxon>
        <taxon>Magnoliopsida</taxon>
        <taxon>eudicotyledons</taxon>
        <taxon>Gunneridae</taxon>
        <taxon>Pentapetalae</taxon>
        <taxon>rosids</taxon>
        <taxon>fabids</taxon>
        <taxon>Malpighiales</taxon>
        <taxon>Euphorbiaceae</taxon>
        <taxon>Crotonoideae</taxon>
        <taxon>Micrandreae</taxon>
        <taxon>Hevea</taxon>
    </lineage>
</organism>
<dbReference type="Proteomes" id="UP001174677">
    <property type="component" value="Chromosome 1"/>
</dbReference>
<comment type="similarity">
    <text evidence="2">Belongs to the SAS10 family.</text>
</comment>
<dbReference type="InterPro" id="IPR018972">
    <property type="entry name" value="Sas10_C_dom"/>
</dbReference>
<evidence type="ECO:0000256" key="4">
    <source>
        <dbReference type="ARBA" id="ARBA00023242"/>
    </source>
</evidence>
<evidence type="ECO:0000256" key="3">
    <source>
        <dbReference type="ARBA" id="ARBA00022553"/>
    </source>
</evidence>
<dbReference type="PANTHER" id="PTHR13237">
    <property type="entry name" value="SOMETHING ABOUT SILENCING PROTEIN 10-RELATED"/>
    <property type="match status" value="1"/>
</dbReference>
<feature type="compositionally biased region" description="Basic and acidic residues" evidence="5">
    <location>
        <begin position="511"/>
        <end position="520"/>
    </location>
</feature>
<accession>A0ABQ9N996</accession>
<keyword evidence="3" id="KW-0597">Phosphoprotein</keyword>
<gene>
    <name evidence="7" type="ORF">P3X46_000331</name>
</gene>
<proteinExistence type="inferred from homology"/>
<evidence type="ECO:0000313" key="7">
    <source>
        <dbReference type="EMBL" id="KAJ9188987.1"/>
    </source>
</evidence>
<feature type="compositionally biased region" description="Acidic residues" evidence="5">
    <location>
        <begin position="549"/>
        <end position="567"/>
    </location>
</feature>
<feature type="compositionally biased region" description="Basic residues" evidence="5">
    <location>
        <begin position="616"/>
        <end position="641"/>
    </location>
</feature>
<comment type="caution">
    <text evidence="7">The sequence shown here is derived from an EMBL/GenBank/DDBJ whole genome shotgun (WGS) entry which is preliminary data.</text>
</comment>
<keyword evidence="4" id="KW-0539">Nucleus</keyword>
<dbReference type="Pfam" id="PF09368">
    <property type="entry name" value="Sas10"/>
    <property type="match status" value="1"/>
</dbReference>
<feature type="compositionally biased region" description="Basic and acidic residues" evidence="5">
    <location>
        <begin position="24"/>
        <end position="43"/>
    </location>
</feature>
<evidence type="ECO:0000256" key="1">
    <source>
        <dbReference type="ARBA" id="ARBA00004123"/>
    </source>
</evidence>
<dbReference type="PANTHER" id="PTHR13237:SF8">
    <property type="entry name" value="SOMETHING ABOUT SILENCING PROTEIN 10"/>
    <property type="match status" value="1"/>
</dbReference>
<dbReference type="InterPro" id="IPR007146">
    <property type="entry name" value="Sas10/Utp3/C1D"/>
</dbReference>
<evidence type="ECO:0000313" key="8">
    <source>
        <dbReference type="Proteomes" id="UP001174677"/>
    </source>
</evidence>
<name>A0ABQ9N996_HEVBR</name>
<evidence type="ECO:0000259" key="6">
    <source>
        <dbReference type="Pfam" id="PF09368"/>
    </source>
</evidence>
<feature type="region of interest" description="Disordered" evidence="5">
    <location>
        <begin position="1"/>
        <end position="96"/>
    </location>
</feature>
<feature type="region of interest" description="Disordered" evidence="5">
    <location>
        <begin position="547"/>
        <end position="575"/>
    </location>
</feature>
<comment type="subcellular location">
    <subcellularLocation>
        <location evidence="1">Nucleus</location>
    </subcellularLocation>
</comment>
<protein>
    <recommendedName>
        <fullName evidence="6">Sas10 C-terminal domain-containing protein</fullName>
    </recommendedName>
</protein>
<sequence>MAKRGRNQKKDNRNSKPSSRHRYVHPEDMQDEIDAFHKQRDIIPLDLNDDDGESIDDEEEPVFDDEDIDDDDDDEGDDEDDDEDDDDAQDTQFAAKIRKQQKYFKEKFGAIDDEIHDDEEVNDVDKKEVWGVKKPQYYGGHDYEGDSSDDEALKEEEEEILRMQREKSKNLSMEDFGLENFGDDESNRELTMEELSVKGKSKAKDSLLKEVVDNVETFEVRKDLNALSREEQMEVVYSSAPELVGLLSELNDALEELESRVNPLLSMVKMGGIILEGGVRYLEVKQLLLLSYCQAITFYLLLKSEGHPVRDHPVIARLVEIKGLLDKVKQLDGNLPSEIEEFLKKNSEAETEKNKITGSVAPALASESVRKDYSSFLASAEPDAKEPAERCSTHELVKKEASEDHVNKEKKHKRKIDQVGFQSMEMLKARAALEEKLKQDGVFSSFAPKLKKAKKRAKSVDGQFQTYDDFDDDTLDAEKGNHGLRMLSSNKLSQLVSAKPNKSKVISGDDDVPKRDDIGERRRKHELKVLAGAGIKSEDDAVNELGALETDEASDMEEDGDAGVSEDEFYKETKEKRDAKIAAKAKIYKRNPTVPSLPEIVDGKRQITYQIEKNKGLTRPRKKDLKNPRKKYRTKHDKQVK</sequence>